<evidence type="ECO:0000313" key="3">
    <source>
        <dbReference type="Proteomes" id="UP000054032"/>
    </source>
</evidence>
<gene>
    <name evidence="2" type="ORF">COCMIDRAFT_107613</name>
</gene>
<accession>W6YTL6</accession>
<dbReference type="HOGENOM" id="CLU_2757416_0_0_1"/>
<organism evidence="2 3">
    <name type="scientific">Bipolaris oryzae ATCC 44560</name>
    <dbReference type="NCBI Taxonomy" id="930090"/>
    <lineage>
        <taxon>Eukaryota</taxon>
        <taxon>Fungi</taxon>
        <taxon>Dikarya</taxon>
        <taxon>Ascomycota</taxon>
        <taxon>Pezizomycotina</taxon>
        <taxon>Dothideomycetes</taxon>
        <taxon>Pleosporomycetidae</taxon>
        <taxon>Pleosporales</taxon>
        <taxon>Pleosporineae</taxon>
        <taxon>Pleosporaceae</taxon>
        <taxon>Bipolaris</taxon>
    </lineage>
</organism>
<dbReference type="KEGG" id="bor:COCMIDRAFT_107613"/>
<feature type="transmembrane region" description="Helical" evidence="1">
    <location>
        <begin position="20"/>
        <end position="40"/>
    </location>
</feature>
<keyword evidence="1" id="KW-1133">Transmembrane helix</keyword>
<dbReference type="AlphaFoldDB" id="W6YTL6"/>
<evidence type="ECO:0000256" key="1">
    <source>
        <dbReference type="SAM" id="Phobius"/>
    </source>
</evidence>
<dbReference type="Proteomes" id="UP000054032">
    <property type="component" value="Unassembled WGS sequence"/>
</dbReference>
<protein>
    <submittedName>
        <fullName evidence="2">Uncharacterized protein</fullName>
    </submittedName>
</protein>
<dbReference type="EMBL" id="KI964133">
    <property type="protein sequence ID" value="EUC40878.1"/>
    <property type="molecule type" value="Genomic_DNA"/>
</dbReference>
<keyword evidence="1" id="KW-0812">Transmembrane</keyword>
<dbReference type="GeneID" id="19119085"/>
<sequence length="70" mass="7935">MRERQPSTGGDWKYRGRKALLYYICVRLLTIYSFWGVFWVDVASLLTAKNNFLATAKTLGSSAESVDKSP</sequence>
<dbReference type="RefSeq" id="XP_007692594.1">
    <property type="nucleotide sequence ID" value="XM_007694404.1"/>
</dbReference>
<reference evidence="2 3" key="1">
    <citation type="journal article" date="2013" name="PLoS Genet.">
        <title>Comparative genome structure, secondary metabolite, and effector coding capacity across Cochliobolus pathogens.</title>
        <authorList>
            <person name="Condon B.J."/>
            <person name="Leng Y."/>
            <person name="Wu D."/>
            <person name="Bushley K.E."/>
            <person name="Ohm R.A."/>
            <person name="Otillar R."/>
            <person name="Martin J."/>
            <person name="Schackwitz W."/>
            <person name="Grimwood J."/>
            <person name="MohdZainudin N."/>
            <person name="Xue C."/>
            <person name="Wang R."/>
            <person name="Manning V.A."/>
            <person name="Dhillon B."/>
            <person name="Tu Z.J."/>
            <person name="Steffenson B.J."/>
            <person name="Salamov A."/>
            <person name="Sun H."/>
            <person name="Lowry S."/>
            <person name="LaButti K."/>
            <person name="Han J."/>
            <person name="Copeland A."/>
            <person name="Lindquist E."/>
            <person name="Barry K."/>
            <person name="Schmutz J."/>
            <person name="Baker S.E."/>
            <person name="Ciuffetti L.M."/>
            <person name="Grigoriev I.V."/>
            <person name="Zhong S."/>
            <person name="Turgeon B.G."/>
        </authorList>
    </citation>
    <scope>NUCLEOTIDE SEQUENCE [LARGE SCALE GENOMIC DNA]</scope>
    <source>
        <strain evidence="2 3">ATCC 44560</strain>
    </source>
</reference>
<evidence type="ECO:0000313" key="2">
    <source>
        <dbReference type="EMBL" id="EUC40878.1"/>
    </source>
</evidence>
<name>W6YTL6_COCMI</name>
<proteinExistence type="predicted"/>
<keyword evidence="3" id="KW-1185">Reference proteome</keyword>
<keyword evidence="1" id="KW-0472">Membrane</keyword>
<dbReference type="OrthoDB" id="1658288at2759"/>